<dbReference type="GO" id="GO:0005524">
    <property type="term" value="F:ATP binding"/>
    <property type="evidence" value="ECO:0007669"/>
    <property type="project" value="UniProtKB-KW"/>
</dbReference>
<evidence type="ECO:0000256" key="1">
    <source>
        <dbReference type="ARBA" id="ARBA00000085"/>
    </source>
</evidence>
<dbReference type="Gene3D" id="3.30.565.10">
    <property type="entry name" value="Histidine kinase-like ATPase, C-terminal domain"/>
    <property type="match status" value="1"/>
</dbReference>
<dbReference type="STRING" id="366602.Caul_3978"/>
<dbReference type="GO" id="GO:0004673">
    <property type="term" value="F:protein histidine kinase activity"/>
    <property type="evidence" value="ECO:0007669"/>
    <property type="project" value="UniProtKB-EC"/>
</dbReference>
<evidence type="ECO:0000256" key="8">
    <source>
        <dbReference type="SAM" id="Phobius"/>
    </source>
</evidence>
<evidence type="ECO:0000256" key="6">
    <source>
        <dbReference type="ARBA" id="ARBA00022777"/>
    </source>
</evidence>
<dbReference type="SMART" id="SM00911">
    <property type="entry name" value="HWE_HK"/>
    <property type="match status" value="1"/>
</dbReference>
<protein>
    <recommendedName>
        <fullName evidence="2">histidine kinase</fullName>
        <ecNumber evidence="2">2.7.13.3</ecNumber>
    </recommendedName>
</protein>
<dbReference type="PANTHER" id="PTHR41523:SF7">
    <property type="entry name" value="HISTIDINE KINASE"/>
    <property type="match status" value="1"/>
</dbReference>
<reference evidence="10" key="1">
    <citation type="submission" date="2008-01" db="EMBL/GenBank/DDBJ databases">
        <title>Complete sequence of chromosome of Caulobacter sp. K31.</title>
        <authorList>
            <consortium name="US DOE Joint Genome Institute"/>
            <person name="Copeland A."/>
            <person name="Lucas S."/>
            <person name="Lapidus A."/>
            <person name="Barry K."/>
            <person name="Glavina del Rio T."/>
            <person name="Dalin E."/>
            <person name="Tice H."/>
            <person name="Pitluck S."/>
            <person name="Bruce D."/>
            <person name="Goodwin L."/>
            <person name="Thompson L.S."/>
            <person name="Brettin T."/>
            <person name="Detter J.C."/>
            <person name="Han C."/>
            <person name="Schmutz J."/>
            <person name="Larimer F."/>
            <person name="Land M."/>
            <person name="Hauser L."/>
            <person name="Kyrpides N."/>
            <person name="Kim E."/>
            <person name="Stephens C."/>
            <person name="Richardson P."/>
        </authorList>
    </citation>
    <scope>NUCLEOTIDE SEQUENCE [LARGE SCALE GENOMIC DNA]</scope>
    <source>
        <strain evidence="10">K31</strain>
    </source>
</reference>
<dbReference type="EC" id="2.7.13.3" evidence="2"/>
<accession>B0SW59</accession>
<dbReference type="eggNOG" id="COG3920">
    <property type="taxonomic scope" value="Bacteria"/>
</dbReference>
<dbReference type="HOGENOM" id="CLU_023848_1_0_5"/>
<feature type="transmembrane region" description="Helical" evidence="8">
    <location>
        <begin position="22"/>
        <end position="41"/>
    </location>
</feature>
<keyword evidence="8" id="KW-0472">Membrane</keyword>
<evidence type="ECO:0000256" key="5">
    <source>
        <dbReference type="ARBA" id="ARBA00022741"/>
    </source>
</evidence>
<sequence>MADHDPASDAPPRAAGTVRRRLLLMALSLVVPAVIFMTLLARAEFGESQARYERQLIATTRALVLATDRQIGQGQSVLQALAVSPALVSGDISAFERQARAAVQGGEGWIVLLDNERQLVNTRRPAGAPPPKVGLPDYRWRTIRAGRTSVSNLVLPKTPGQFPPFVSIDMPVIVDGKLYDLAYQQSPRAFSSIFAGQNIPRSWTASIVDREATLVSRSKDQDRFLGHKVSPNTYAAMARGAEGVVLSRTLDGTPTLSAFSRSPTTGWAFIVGVPRAELNRANWSSIGLLSLASAVLLTFGVAVALVFSRDISATVRGLAVDAKAVAAGEEIAPTPDRPDQFIEIAEVRAALHKAALQLRTREAEEQRAHQRQQLMINELNHRVKNTLFTVQSLARQSLGRPADTPGLTAFNERLMALARAHDLLTRSVWEGAELREILEETLEPYLDRTVLAGPLAALSPNAALALSMVFHELATNAVKYGALSVPDGTVTVVWHVDPGAAHRLTLHWEERGGPKVSPPSRSGFGSRLIAASLKSDLNGEARIDYRPTGLVCVLTLSLPQTGKEQAAAETASGPVES</sequence>
<evidence type="ECO:0000256" key="4">
    <source>
        <dbReference type="ARBA" id="ARBA00022679"/>
    </source>
</evidence>
<evidence type="ECO:0000256" key="3">
    <source>
        <dbReference type="ARBA" id="ARBA00022553"/>
    </source>
</evidence>
<feature type="domain" description="Signal transduction histidine kinase HWE region" evidence="9">
    <location>
        <begin position="378"/>
        <end position="455"/>
    </location>
</feature>
<keyword evidence="8" id="KW-1133">Transmembrane helix</keyword>
<dbReference type="InterPro" id="IPR036890">
    <property type="entry name" value="HATPase_C_sf"/>
</dbReference>
<evidence type="ECO:0000313" key="10">
    <source>
        <dbReference type="EMBL" id="ABZ73103.1"/>
    </source>
</evidence>
<feature type="transmembrane region" description="Helical" evidence="8">
    <location>
        <begin position="283"/>
        <end position="307"/>
    </location>
</feature>
<proteinExistence type="predicted"/>
<dbReference type="OrthoDB" id="341208at2"/>
<dbReference type="AlphaFoldDB" id="B0SW59"/>
<comment type="catalytic activity">
    <reaction evidence="1">
        <text>ATP + protein L-histidine = ADP + protein N-phospho-L-histidine.</text>
        <dbReference type="EC" id="2.7.13.3"/>
    </reaction>
</comment>
<dbReference type="KEGG" id="cak:Caul_3978"/>
<evidence type="ECO:0000256" key="2">
    <source>
        <dbReference type="ARBA" id="ARBA00012438"/>
    </source>
</evidence>
<dbReference type="InterPro" id="IPR011102">
    <property type="entry name" value="Sig_transdc_His_kinase_HWE"/>
</dbReference>
<keyword evidence="7" id="KW-0067">ATP-binding</keyword>
<dbReference type="Pfam" id="PF07536">
    <property type="entry name" value="HWE_HK"/>
    <property type="match status" value="1"/>
</dbReference>
<dbReference type="EMBL" id="CP000927">
    <property type="protein sequence ID" value="ABZ73103.1"/>
    <property type="molecule type" value="Genomic_DNA"/>
</dbReference>
<organism evidence="10">
    <name type="scientific">Caulobacter sp. (strain K31)</name>
    <dbReference type="NCBI Taxonomy" id="366602"/>
    <lineage>
        <taxon>Bacteria</taxon>
        <taxon>Pseudomonadati</taxon>
        <taxon>Pseudomonadota</taxon>
        <taxon>Alphaproteobacteria</taxon>
        <taxon>Caulobacterales</taxon>
        <taxon>Caulobacteraceae</taxon>
        <taxon>Caulobacter</taxon>
    </lineage>
</organism>
<keyword evidence="8" id="KW-0812">Transmembrane</keyword>
<keyword evidence="6 10" id="KW-0418">Kinase</keyword>
<keyword evidence="4" id="KW-0808">Transferase</keyword>
<dbReference type="SUPFAM" id="SSF55874">
    <property type="entry name" value="ATPase domain of HSP90 chaperone/DNA topoisomerase II/histidine kinase"/>
    <property type="match status" value="1"/>
</dbReference>
<name>B0SW59_CAUSK</name>
<keyword evidence="5" id="KW-0547">Nucleotide-binding</keyword>
<dbReference type="CDD" id="cd18774">
    <property type="entry name" value="PDC2_HK_sensor"/>
    <property type="match status" value="1"/>
</dbReference>
<gene>
    <name evidence="10" type="ordered locus">Caul_3978</name>
</gene>
<evidence type="ECO:0000256" key="7">
    <source>
        <dbReference type="ARBA" id="ARBA00022840"/>
    </source>
</evidence>
<keyword evidence="3" id="KW-0597">Phosphoprotein</keyword>
<evidence type="ECO:0000259" key="9">
    <source>
        <dbReference type="SMART" id="SM00911"/>
    </source>
</evidence>
<dbReference type="PANTHER" id="PTHR41523">
    <property type="entry name" value="TWO-COMPONENT SYSTEM SENSOR PROTEIN"/>
    <property type="match status" value="1"/>
</dbReference>